<dbReference type="Proteomes" id="UP001153076">
    <property type="component" value="Unassembled WGS sequence"/>
</dbReference>
<reference evidence="1" key="1">
    <citation type="submission" date="2022-04" db="EMBL/GenBank/DDBJ databases">
        <title>Carnegiea gigantea Genome sequencing and assembly v2.</title>
        <authorList>
            <person name="Copetti D."/>
            <person name="Sanderson M.J."/>
            <person name="Burquez A."/>
            <person name="Wojciechowski M.F."/>
        </authorList>
    </citation>
    <scope>NUCLEOTIDE SEQUENCE</scope>
    <source>
        <strain evidence="1">SGP5-SGP5p</strain>
        <tissue evidence="1">Aerial part</tissue>
    </source>
</reference>
<comment type="caution">
    <text evidence="1">The sequence shown here is derived from an EMBL/GenBank/DDBJ whole genome shotgun (WGS) entry which is preliminary data.</text>
</comment>
<proteinExistence type="predicted"/>
<evidence type="ECO:0000313" key="2">
    <source>
        <dbReference type="Proteomes" id="UP001153076"/>
    </source>
</evidence>
<gene>
    <name evidence="1" type="ORF">Cgig2_024166</name>
</gene>
<sequence length="347" mass="39561">MQGEKKKKTNQPWKSLYLSFRRHLPCSCSFSSSSSNDDENLPINPAPLPKNPQFLANTQHNVRRSSSRLFPNETARMHWQRVLELEKELAELDKWLHTELARLRSHFEVGFYQINDQGALCANKNSGVDDGLERLEANEGYLYHLHQGMMLINGTCQDLHVQFSPPIPLPPDQFGSNIFEILNQMEKMEGEDLVTWLLETSLVTNTSNITANPFGRAPQDLEEAILENAVSKLGQLVIQGLQIQLDFKDQAEKRPQWRSNTDVDDNSRRGNGGSIMITAMLIKPKDLQNGHLIVDDKEVMVGFVEVEDDEENRVVIKGVHVVGFRDRRSGRGHVRHSCTWWVSFMSS</sequence>
<dbReference type="AlphaFoldDB" id="A0A9Q1K9V2"/>
<dbReference type="OrthoDB" id="640135at2759"/>
<dbReference type="EMBL" id="JAKOGI010000216">
    <property type="protein sequence ID" value="KAJ8439579.1"/>
    <property type="molecule type" value="Genomic_DNA"/>
</dbReference>
<keyword evidence="2" id="KW-1185">Reference proteome</keyword>
<protein>
    <submittedName>
        <fullName evidence="1">Uncharacterized protein</fullName>
    </submittedName>
</protein>
<name>A0A9Q1K9V2_9CARY</name>
<accession>A0A9Q1K9V2</accession>
<organism evidence="1 2">
    <name type="scientific">Carnegiea gigantea</name>
    <dbReference type="NCBI Taxonomy" id="171969"/>
    <lineage>
        <taxon>Eukaryota</taxon>
        <taxon>Viridiplantae</taxon>
        <taxon>Streptophyta</taxon>
        <taxon>Embryophyta</taxon>
        <taxon>Tracheophyta</taxon>
        <taxon>Spermatophyta</taxon>
        <taxon>Magnoliopsida</taxon>
        <taxon>eudicotyledons</taxon>
        <taxon>Gunneridae</taxon>
        <taxon>Pentapetalae</taxon>
        <taxon>Caryophyllales</taxon>
        <taxon>Cactineae</taxon>
        <taxon>Cactaceae</taxon>
        <taxon>Cactoideae</taxon>
        <taxon>Echinocereeae</taxon>
        <taxon>Carnegiea</taxon>
    </lineage>
</organism>
<evidence type="ECO:0000313" key="1">
    <source>
        <dbReference type="EMBL" id="KAJ8439579.1"/>
    </source>
</evidence>